<comment type="function">
    <text evidence="6">Catalyzes the glycosylation of 4,4'-diaponeurosporenoate, i.e. the esterification of glucose at the C1'' position with the carboxyl group of 4,4'-diaponeurosporenic acid, to form glycosyl-4,4'-diaponeurosporenoate. This is a step in the biosynthesis of staphyloxanthin, an orange pigment present in most staphylococci strains.</text>
</comment>
<comment type="pathway">
    <text evidence="7">Carotenoid biosynthesis; staphyloxanthin biosynthesis; staphyloxanthin from farnesyl diphosphate: step 4/5.</text>
</comment>
<evidence type="ECO:0000256" key="9">
    <source>
        <dbReference type="ARBA" id="ARBA00040345"/>
    </source>
</evidence>
<organism evidence="11 12">
    <name type="scientific">Mycolicibacterium arabiense</name>
    <dbReference type="NCBI Taxonomy" id="1286181"/>
    <lineage>
        <taxon>Bacteria</taxon>
        <taxon>Bacillati</taxon>
        <taxon>Actinomycetota</taxon>
        <taxon>Actinomycetes</taxon>
        <taxon>Mycobacteriales</taxon>
        <taxon>Mycobacteriaceae</taxon>
        <taxon>Mycolicibacterium</taxon>
    </lineage>
</organism>
<dbReference type="GO" id="GO:0016757">
    <property type="term" value="F:glycosyltransferase activity"/>
    <property type="evidence" value="ECO:0007669"/>
    <property type="project" value="UniProtKB-KW"/>
</dbReference>
<proteinExistence type="inferred from homology"/>
<protein>
    <recommendedName>
        <fullName evidence="9">4,4'-diaponeurosporenoate glycosyltransferase</fullName>
    </recommendedName>
</protein>
<evidence type="ECO:0000256" key="1">
    <source>
        <dbReference type="ARBA" id="ARBA00004236"/>
    </source>
</evidence>
<dbReference type="InterPro" id="IPR001173">
    <property type="entry name" value="Glyco_trans_2-like"/>
</dbReference>
<dbReference type="InterPro" id="IPR029044">
    <property type="entry name" value="Nucleotide-diphossugar_trans"/>
</dbReference>
<geneLocation type="plasmid" evidence="12">
    <name>pjcm18538 dna</name>
</geneLocation>
<accession>A0A7I7S4D6</accession>
<feature type="domain" description="Glycosyltransferase 2-like" evidence="10">
    <location>
        <begin position="18"/>
        <end position="183"/>
    </location>
</feature>
<evidence type="ECO:0000256" key="3">
    <source>
        <dbReference type="ARBA" id="ARBA00022676"/>
    </source>
</evidence>
<dbReference type="RefSeq" id="WP_235887305.1">
    <property type="nucleotide sequence ID" value="NZ_AP022593.1"/>
</dbReference>
<keyword evidence="12" id="KW-1185">Reference proteome</keyword>
<keyword evidence="4 11" id="KW-0808">Transferase</keyword>
<dbReference type="EMBL" id="AP022593">
    <property type="protein sequence ID" value="BBY51762.1"/>
    <property type="molecule type" value="Genomic_DNA"/>
</dbReference>
<evidence type="ECO:0000313" key="12">
    <source>
        <dbReference type="Proteomes" id="UP000467428"/>
    </source>
</evidence>
<dbReference type="PANTHER" id="PTHR43646">
    <property type="entry name" value="GLYCOSYLTRANSFERASE"/>
    <property type="match status" value="1"/>
</dbReference>
<keyword evidence="5" id="KW-0472">Membrane</keyword>
<dbReference type="Gene3D" id="3.90.550.10">
    <property type="entry name" value="Spore Coat Polysaccharide Biosynthesis Protein SpsA, Chain A"/>
    <property type="match status" value="1"/>
</dbReference>
<dbReference type="SUPFAM" id="SSF53448">
    <property type="entry name" value="Nucleotide-diphospho-sugar transferases"/>
    <property type="match status" value="1"/>
</dbReference>
<reference evidence="11 12" key="1">
    <citation type="journal article" date="2019" name="Emerg. Microbes Infect.">
        <title>Comprehensive subspecies identification of 175 nontuberculous mycobacteria species based on 7547 genomic profiles.</title>
        <authorList>
            <person name="Matsumoto Y."/>
            <person name="Kinjo T."/>
            <person name="Motooka D."/>
            <person name="Nabeya D."/>
            <person name="Jung N."/>
            <person name="Uechi K."/>
            <person name="Horii T."/>
            <person name="Iida T."/>
            <person name="Fujita J."/>
            <person name="Nakamura S."/>
        </authorList>
    </citation>
    <scope>NUCLEOTIDE SEQUENCE [LARGE SCALE GENOMIC DNA]</scope>
    <source>
        <strain evidence="11 12">JCM 18538</strain>
    </source>
</reference>
<evidence type="ECO:0000256" key="2">
    <source>
        <dbReference type="ARBA" id="ARBA00022475"/>
    </source>
</evidence>
<evidence type="ECO:0000259" key="10">
    <source>
        <dbReference type="Pfam" id="PF00535"/>
    </source>
</evidence>
<comment type="similarity">
    <text evidence="8">Belongs to the glycosyltransferase 2 family. CrtQ subfamily.</text>
</comment>
<dbReference type="PANTHER" id="PTHR43646:SF2">
    <property type="entry name" value="GLYCOSYLTRANSFERASE 2-LIKE DOMAIN-CONTAINING PROTEIN"/>
    <property type="match status" value="1"/>
</dbReference>
<dbReference type="AlphaFoldDB" id="A0A7I7S4D6"/>
<evidence type="ECO:0000256" key="7">
    <source>
        <dbReference type="ARBA" id="ARBA00037904"/>
    </source>
</evidence>
<dbReference type="KEGG" id="marz:MARA_52300"/>
<comment type="subcellular location">
    <subcellularLocation>
        <location evidence="1">Cell membrane</location>
    </subcellularLocation>
</comment>
<keyword evidence="2" id="KW-1003">Cell membrane</keyword>
<gene>
    <name evidence="11" type="ORF">MARA_52300</name>
</gene>
<sequence length="247" mass="26614">MRRPASPLQGVTLRHAVVVIPAHDEASRLRGCVESVLDAAGHLPFATSVVVVLDACTDGSVEVARSFGGAVHALEVDLRNVGAARAAGFEHARSLPKAVSDDEVWYATTDADSRVDPDWLIRQIGSGADVVLGVVRVRNWRNTSAAAVRRYLSSYQSKYRPDGRGHRHVHGANMGFRAGAYWQTGGFAPLAADEDVDLVRRFREAGVRIDSDRRISVSTSARPVGRAPRGFAAHLRSVSKGVTTEPT</sequence>
<name>A0A7I7S4D6_9MYCO</name>
<dbReference type="Proteomes" id="UP000467428">
    <property type="component" value="Chromosome"/>
</dbReference>
<evidence type="ECO:0000256" key="6">
    <source>
        <dbReference type="ARBA" id="ARBA00037281"/>
    </source>
</evidence>
<evidence type="ECO:0000313" key="11">
    <source>
        <dbReference type="EMBL" id="BBY51762.1"/>
    </source>
</evidence>
<evidence type="ECO:0000256" key="5">
    <source>
        <dbReference type="ARBA" id="ARBA00023136"/>
    </source>
</evidence>
<dbReference type="GO" id="GO:0005886">
    <property type="term" value="C:plasma membrane"/>
    <property type="evidence" value="ECO:0007669"/>
    <property type="project" value="UniProtKB-SubCell"/>
</dbReference>
<evidence type="ECO:0000256" key="8">
    <source>
        <dbReference type="ARBA" id="ARBA00038120"/>
    </source>
</evidence>
<evidence type="ECO:0000256" key="4">
    <source>
        <dbReference type="ARBA" id="ARBA00022679"/>
    </source>
</evidence>
<dbReference type="Pfam" id="PF00535">
    <property type="entry name" value="Glycos_transf_2"/>
    <property type="match status" value="1"/>
</dbReference>
<keyword evidence="3" id="KW-0328">Glycosyltransferase</keyword>